<dbReference type="AlphaFoldDB" id="A0A5A7V593"/>
<name>A0A5A7V593_CUCMM</name>
<dbReference type="EMBL" id="SSTE01004728">
    <property type="protein sequence ID" value="KAA0062117.1"/>
    <property type="molecule type" value="Genomic_DNA"/>
</dbReference>
<protein>
    <submittedName>
        <fullName evidence="1">Transposon protein, putative, CACTA, En/Spm sub-class</fullName>
    </submittedName>
</protein>
<proteinExistence type="predicted"/>
<evidence type="ECO:0000313" key="1">
    <source>
        <dbReference type="EMBL" id="KAA0062117.1"/>
    </source>
</evidence>
<comment type="caution">
    <text evidence="1">The sequence shown here is derived from an EMBL/GenBank/DDBJ whole genome shotgun (WGS) entry which is preliminary data.</text>
</comment>
<organism evidence="1 2">
    <name type="scientific">Cucumis melo var. makuwa</name>
    <name type="common">Oriental melon</name>
    <dbReference type="NCBI Taxonomy" id="1194695"/>
    <lineage>
        <taxon>Eukaryota</taxon>
        <taxon>Viridiplantae</taxon>
        <taxon>Streptophyta</taxon>
        <taxon>Embryophyta</taxon>
        <taxon>Tracheophyta</taxon>
        <taxon>Spermatophyta</taxon>
        <taxon>Magnoliopsida</taxon>
        <taxon>eudicotyledons</taxon>
        <taxon>Gunneridae</taxon>
        <taxon>Pentapetalae</taxon>
        <taxon>rosids</taxon>
        <taxon>fabids</taxon>
        <taxon>Cucurbitales</taxon>
        <taxon>Cucurbitaceae</taxon>
        <taxon>Benincaseae</taxon>
        <taxon>Cucumis</taxon>
    </lineage>
</organism>
<dbReference type="OrthoDB" id="1878503at2759"/>
<reference evidence="1 2" key="1">
    <citation type="submission" date="2019-08" db="EMBL/GenBank/DDBJ databases">
        <title>Draft genome sequences of two oriental melons (Cucumis melo L. var makuwa).</title>
        <authorList>
            <person name="Kwon S.-Y."/>
        </authorList>
    </citation>
    <scope>NUCLEOTIDE SEQUENCE [LARGE SCALE GENOMIC DNA]</scope>
    <source>
        <strain evidence="2">cv. SW 3</strain>
        <tissue evidence="1">Leaf</tissue>
    </source>
</reference>
<gene>
    <name evidence="1" type="ORF">E6C27_scaffold89G004730</name>
</gene>
<evidence type="ECO:0000313" key="2">
    <source>
        <dbReference type="Proteomes" id="UP000321393"/>
    </source>
</evidence>
<accession>A0A5A7V593</accession>
<sequence>MSERDSRCITQNSEVMVIGESDANGSGDNNFYSVLNEVLHVKYPMGRNVWLFKYRWNDVDSKSSNDRLWIMSLNTSLTTWMNTCHMKVEQAMTNDSDKPQELDNSVGGSSLVGEILVSTPEIGVIRYSHLVDSDEIVLGAEKPISPHAIHLGDGSVHMKDISHSLP</sequence>
<dbReference type="Proteomes" id="UP000321393">
    <property type="component" value="Unassembled WGS sequence"/>
</dbReference>